<feature type="compositionally biased region" description="Low complexity" evidence="1">
    <location>
        <begin position="15"/>
        <end position="27"/>
    </location>
</feature>
<evidence type="ECO:0000256" key="1">
    <source>
        <dbReference type="SAM" id="MobiDB-lite"/>
    </source>
</evidence>
<keyword evidence="2" id="KW-0472">Membrane</keyword>
<keyword evidence="2" id="KW-1133">Transmembrane helix</keyword>
<dbReference type="OrthoDB" id="3213127at2"/>
<accession>A0A1M5RSB0</accession>
<name>A0A1M5RSB0_9ACTN</name>
<evidence type="ECO:0000313" key="4">
    <source>
        <dbReference type="Proteomes" id="UP000184471"/>
    </source>
</evidence>
<proteinExistence type="predicted"/>
<evidence type="ECO:0000256" key="2">
    <source>
        <dbReference type="SAM" id="Phobius"/>
    </source>
</evidence>
<keyword evidence="2" id="KW-0812">Transmembrane</keyword>
<dbReference type="AlphaFoldDB" id="A0A1M5RSB0"/>
<feature type="region of interest" description="Disordered" evidence="1">
    <location>
        <begin position="1"/>
        <end position="27"/>
    </location>
</feature>
<dbReference type="RefSeq" id="WP_083629011.1">
    <property type="nucleotide sequence ID" value="NZ_FQVX01000006.1"/>
</dbReference>
<feature type="transmembrane region" description="Helical" evidence="2">
    <location>
        <begin position="90"/>
        <end position="111"/>
    </location>
</feature>
<protein>
    <recommendedName>
        <fullName evidence="5">Alkaline shock response membrane anchor protein AmaP</fullName>
    </recommendedName>
</protein>
<feature type="transmembrane region" description="Helical" evidence="2">
    <location>
        <begin position="43"/>
        <end position="70"/>
    </location>
</feature>
<dbReference type="STRING" id="1070870.SAMN05444351_4469"/>
<organism evidence="3 4">
    <name type="scientific">Geodermatophilus nigrescens</name>
    <dbReference type="NCBI Taxonomy" id="1070870"/>
    <lineage>
        <taxon>Bacteria</taxon>
        <taxon>Bacillati</taxon>
        <taxon>Actinomycetota</taxon>
        <taxon>Actinomycetes</taxon>
        <taxon>Geodermatophilales</taxon>
        <taxon>Geodermatophilaceae</taxon>
        <taxon>Geodermatophilus</taxon>
    </lineage>
</organism>
<keyword evidence="4" id="KW-1185">Reference proteome</keyword>
<reference evidence="3 4" key="1">
    <citation type="submission" date="2016-11" db="EMBL/GenBank/DDBJ databases">
        <authorList>
            <person name="Jaros S."/>
            <person name="Januszkiewicz K."/>
            <person name="Wedrychowicz H."/>
        </authorList>
    </citation>
    <scope>NUCLEOTIDE SEQUENCE [LARGE SCALE GENOMIC DNA]</scope>
    <source>
        <strain evidence="3 4">DSM 45408</strain>
    </source>
</reference>
<dbReference type="Proteomes" id="UP000184471">
    <property type="component" value="Unassembled WGS sequence"/>
</dbReference>
<sequence>MTPTAPTPTAPTVPAPASGGPPAGPAALRPRTRARGVVRANRLVLALVGLLLAGAGGAALAAGSGAFGGGVADRPVLDGSVSRFAEAHGWYWPVVAVGAGLVALLSLWWLLAQARSDRVSALPLSRDPRRGHTDLDAAALTGAVEDEVEGYRGVARARAALSGAATAPALALTVTLDGRVGPGELHPRVVQGAVAHARQALGRPDLPARVEFVLPRRPRRDVR</sequence>
<evidence type="ECO:0008006" key="5">
    <source>
        <dbReference type="Google" id="ProtNLM"/>
    </source>
</evidence>
<dbReference type="EMBL" id="FQVX01000006">
    <property type="protein sequence ID" value="SHH29060.1"/>
    <property type="molecule type" value="Genomic_DNA"/>
</dbReference>
<feature type="compositionally biased region" description="Pro residues" evidence="1">
    <location>
        <begin position="1"/>
        <end position="14"/>
    </location>
</feature>
<gene>
    <name evidence="3" type="ORF">SAMN05444351_4469</name>
</gene>
<evidence type="ECO:0000313" key="3">
    <source>
        <dbReference type="EMBL" id="SHH29060.1"/>
    </source>
</evidence>